<feature type="region of interest" description="Disordered" evidence="11">
    <location>
        <begin position="26"/>
        <end position="45"/>
    </location>
</feature>
<keyword evidence="8" id="KW-0325">Glycoprotein</keyword>
<dbReference type="GO" id="GO:0005576">
    <property type="term" value="C:extracellular region"/>
    <property type="evidence" value="ECO:0007669"/>
    <property type="project" value="UniProtKB-SubCell"/>
</dbReference>
<dbReference type="EMBL" id="OZ075118">
    <property type="protein sequence ID" value="CAL5085924.1"/>
    <property type="molecule type" value="Genomic_DNA"/>
</dbReference>
<organism evidence="17 18">
    <name type="scientific">Urochloa decumbens</name>
    <dbReference type="NCBI Taxonomy" id="240449"/>
    <lineage>
        <taxon>Eukaryota</taxon>
        <taxon>Viridiplantae</taxon>
        <taxon>Streptophyta</taxon>
        <taxon>Embryophyta</taxon>
        <taxon>Tracheophyta</taxon>
        <taxon>Spermatophyta</taxon>
        <taxon>Magnoliopsida</taxon>
        <taxon>Liliopsida</taxon>
        <taxon>Poales</taxon>
        <taxon>Poaceae</taxon>
        <taxon>PACMAD clade</taxon>
        <taxon>Panicoideae</taxon>
        <taxon>Panicodae</taxon>
        <taxon>Paniceae</taxon>
        <taxon>Melinidinae</taxon>
        <taxon>Urochloa</taxon>
    </lineage>
</organism>
<evidence type="ECO:0000256" key="6">
    <source>
        <dbReference type="ARBA" id="ARBA00022801"/>
    </source>
</evidence>
<reference evidence="17 18" key="1">
    <citation type="submission" date="2024-10" db="EMBL/GenBank/DDBJ databases">
        <authorList>
            <person name="Ryan C."/>
        </authorList>
    </citation>
    <scope>NUCLEOTIDE SEQUENCE [LARGE SCALE GENOMIC DNA]</scope>
</reference>
<dbReference type="InterPro" id="IPR041469">
    <property type="entry name" value="Subtilisin-like_FN3"/>
</dbReference>
<evidence type="ECO:0000256" key="5">
    <source>
        <dbReference type="ARBA" id="ARBA00022729"/>
    </source>
</evidence>
<keyword evidence="7 10" id="KW-0720">Serine protease</keyword>
<dbReference type="Pfam" id="PF00082">
    <property type="entry name" value="Peptidase_S8"/>
    <property type="match status" value="1"/>
</dbReference>
<gene>
    <name evidence="16" type="ORF">URODEC1_LOCUS111295</name>
    <name evidence="17" type="ORF">URODEC1_LOCUS111298</name>
</gene>
<evidence type="ECO:0008006" key="19">
    <source>
        <dbReference type="Google" id="ProtNLM"/>
    </source>
</evidence>
<comment type="subcellular location">
    <subcellularLocation>
        <location evidence="1">Secreted</location>
    </subcellularLocation>
</comment>
<name>A0ABC9G0V6_9POAL</name>
<evidence type="ECO:0000256" key="1">
    <source>
        <dbReference type="ARBA" id="ARBA00004613"/>
    </source>
</evidence>
<dbReference type="CDD" id="cd04852">
    <property type="entry name" value="Peptidases_S8_3"/>
    <property type="match status" value="1"/>
</dbReference>
<keyword evidence="3" id="KW-0964">Secreted</keyword>
<keyword evidence="4 10" id="KW-0645">Protease</keyword>
<feature type="compositionally biased region" description="Low complexity" evidence="11">
    <location>
        <begin position="26"/>
        <end position="36"/>
    </location>
</feature>
<dbReference type="InterPro" id="IPR010259">
    <property type="entry name" value="S8pro/Inhibitor_I9"/>
</dbReference>
<evidence type="ECO:0000256" key="12">
    <source>
        <dbReference type="SAM" id="SignalP"/>
    </source>
</evidence>
<dbReference type="SUPFAM" id="SSF52743">
    <property type="entry name" value="Subtilisin-like"/>
    <property type="match status" value="1"/>
</dbReference>
<dbReference type="AlphaFoldDB" id="A0ABC9G0V6"/>
<dbReference type="GO" id="GO:0004252">
    <property type="term" value="F:serine-type endopeptidase activity"/>
    <property type="evidence" value="ECO:0007669"/>
    <property type="project" value="UniProtKB-UniRule"/>
</dbReference>
<evidence type="ECO:0000256" key="10">
    <source>
        <dbReference type="PROSITE-ProRule" id="PRU01240"/>
    </source>
</evidence>
<dbReference type="Gene3D" id="2.60.40.2310">
    <property type="match status" value="1"/>
</dbReference>
<feature type="domain" description="Inhibitor I9" evidence="14">
    <location>
        <begin position="49"/>
        <end position="127"/>
    </location>
</feature>
<feature type="domain" description="Subtilisin-like protease fibronectin type-III" evidence="15">
    <location>
        <begin position="668"/>
        <end position="762"/>
    </location>
</feature>
<keyword evidence="5 12" id="KW-0732">Signal</keyword>
<feature type="signal peptide" evidence="12">
    <location>
        <begin position="1"/>
        <end position="26"/>
    </location>
</feature>
<dbReference type="EMBL" id="OZ075118">
    <property type="protein sequence ID" value="CAL5085918.1"/>
    <property type="molecule type" value="Genomic_DNA"/>
</dbReference>
<dbReference type="PANTHER" id="PTHR10795">
    <property type="entry name" value="PROPROTEIN CONVERTASE SUBTILISIN/KEXIN"/>
    <property type="match status" value="1"/>
</dbReference>
<evidence type="ECO:0000256" key="4">
    <source>
        <dbReference type="ARBA" id="ARBA00022670"/>
    </source>
</evidence>
<protein>
    <recommendedName>
        <fullName evidence="19">Subtilisin-like protease</fullName>
    </recommendedName>
</protein>
<dbReference type="InterPro" id="IPR034197">
    <property type="entry name" value="Peptidases_S8_3"/>
</dbReference>
<dbReference type="Pfam" id="PF17766">
    <property type="entry name" value="fn3_6"/>
    <property type="match status" value="1"/>
</dbReference>
<evidence type="ECO:0000256" key="11">
    <source>
        <dbReference type="SAM" id="MobiDB-lite"/>
    </source>
</evidence>
<dbReference type="PROSITE" id="PS00137">
    <property type="entry name" value="SUBTILASE_HIS"/>
    <property type="match status" value="1"/>
</dbReference>
<dbReference type="FunFam" id="3.40.50.200:FF:000006">
    <property type="entry name" value="Subtilisin-like protease SBT1.5"/>
    <property type="match status" value="1"/>
</dbReference>
<evidence type="ECO:0000259" key="13">
    <source>
        <dbReference type="Pfam" id="PF00082"/>
    </source>
</evidence>
<evidence type="ECO:0000256" key="7">
    <source>
        <dbReference type="ARBA" id="ARBA00022825"/>
    </source>
</evidence>
<dbReference type="InterPro" id="IPR045051">
    <property type="entry name" value="SBT"/>
</dbReference>
<dbReference type="InterPro" id="IPR037045">
    <property type="entry name" value="S8pro/Inhibitor_I9_sf"/>
</dbReference>
<feature type="active site" description="Charge relay system" evidence="9 10">
    <location>
        <position position="159"/>
    </location>
</feature>
<dbReference type="Proteomes" id="UP001497457">
    <property type="component" value="Chromosome 8b"/>
</dbReference>
<dbReference type="PROSITE" id="PS00138">
    <property type="entry name" value="SUBTILASE_SER"/>
    <property type="match status" value="1"/>
</dbReference>
<dbReference type="InterPro" id="IPR023828">
    <property type="entry name" value="Peptidase_S8_Ser-AS"/>
</dbReference>
<dbReference type="GO" id="GO:0006508">
    <property type="term" value="P:proteolysis"/>
    <property type="evidence" value="ECO:0007669"/>
    <property type="project" value="UniProtKB-KW"/>
</dbReference>
<feature type="chain" id="PRO_5044721994" description="Subtilisin-like protease" evidence="12">
    <location>
        <begin position="27"/>
        <end position="776"/>
    </location>
</feature>
<dbReference type="PROSITE" id="PS51892">
    <property type="entry name" value="SUBTILASE"/>
    <property type="match status" value="1"/>
</dbReference>
<evidence type="ECO:0000313" key="17">
    <source>
        <dbReference type="EMBL" id="CAL5085924.1"/>
    </source>
</evidence>
<proteinExistence type="inferred from homology"/>
<dbReference type="FunFam" id="3.30.70.80:FF:000003">
    <property type="entry name" value="Subtilisin-like protease SBT1.9"/>
    <property type="match status" value="1"/>
</dbReference>
<keyword evidence="18" id="KW-1185">Reference proteome</keyword>
<accession>A0ABC9G0V6</accession>
<dbReference type="Gene3D" id="3.50.30.30">
    <property type="match status" value="1"/>
</dbReference>
<evidence type="ECO:0000313" key="18">
    <source>
        <dbReference type="Proteomes" id="UP001497457"/>
    </source>
</evidence>
<sequence length="776" mass="82237">MASMPSSSLRCLSLLLLLAHTSSVSATVPTPSSPSSGHHEHKPPQHYNTYIVHTDHLTKPSHFATLGHWYTSMVASLSPSTNSSRVFYVYDTAMHGFAAELTDAEARRLSSTPGVAGVHKDRVVHLHTTRSPGFLGLDKDFGIWPDTDFGDGVIIGFVDSGIWPESASFDDAGLSPVRPSWKGRCDDGERFNASMCNNKLVGARFFTAGTSLARDDFLSPRDKAGHGTHVASTAAGAEVHGASLLGFARGAARGVAPKARVAMYKACVLHACSSAGIVAAIDAAVKDGVDVLSLSVGGLHDPDFYRDPMSIALFGAVRAGVFVACSAGNFGPREATLSNVAPWITTVGAATVDRLFPASVTLGDGQVLTGQSLYAHATANRTEMIPLLPSNCSNDLVSDRITGKIVMCARDLGVYPSYGVAVHKAGGSGLISVSPVDRRVDGLMVQAFTLPVVTISAREADTLAAYISSVPDPMASFRFTGRTVTGENRAPMVPSFSSRGPNHIVRDILKPDVIAPGANILAAWPDESPLTQSKGDARRSSFNVVSGTSMACPHVAGVAALLKHKHRDWTPAMIRSALMTTAATLDSHGRPIADNSRTSSGGVATPMAAGAGHVRPQLALDPGLVYDAVEQDYVDFLCSLSYTAAQIRTFVPGFGGCTRTLPGGAAGLKYPSFVVDFSNGTAVRVLKRTVTKVSEGPETYTARVVAPDQVTVTVTPRTLQFDKKNEKKSYKVVFRSKDGAAGLPRFGHIVWENDVHQVRSPVEFRWMCSGNQAFTC</sequence>
<dbReference type="PRINTS" id="PR00723">
    <property type="entry name" value="SUBTILISIN"/>
</dbReference>
<dbReference type="InterPro" id="IPR022398">
    <property type="entry name" value="Peptidase_S8_His-AS"/>
</dbReference>
<feature type="active site" description="Charge relay system" evidence="9 10">
    <location>
        <position position="226"/>
    </location>
</feature>
<evidence type="ECO:0000256" key="8">
    <source>
        <dbReference type="ARBA" id="ARBA00023180"/>
    </source>
</evidence>
<evidence type="ECO:0000256" key="3">
    <source>
        <dbReference type="ARBA" id="ARBA00022525"/>
    </source>
</evidence>
<dbReference type="CDD" id="cd02120">
    <property type="entry name" value="PA_subtilisin_like"/>
    <property type="match status" value="1"/>
</dbReference>
<evidence type="ECO:0000313" key="16">
    <source>
        <dbReference type="EMBL" id="CAL5085918.1"/>
    </source>
</evidence>
<keyword evidence="6 10" id="KW-0378">Hydrolase</keyword>
<dbReference type="InterPro" id="IPR036852">
    <property type="entry name" value="Peptidase_S8/S53_dom_sf"/>
</dbReference>
<evidence type="ECO:0000256" key="9">
    <source>
        <dbReference type="PIRSR" id="PIRSR615500-1"/>
    </source>
</evidence>
<feature type="domain" description="Peptidase S8/S53" evidence="13">
    <location>
        <begin position="150"/>
        <end position="585"/>
    </location>
</feature>
<evidence type="ECO:0000259" key="15">
    <source>
        <dbReference type="Pfam" id="PF17766"/>
    </source>
</evidence>
<dbReference type="Gene3D" id="3.30.70.80">
    <property type="entry name" value="Peptidase S8 propeptide/proteinase inhibitor I9"/>
    <property type="match status" value="1"/>
</dbReference>
<dbReference type="InterPro" id="IPR015500">
    <property type="entry name" value="Peptidase_S8_subtilisin-rel"/>
</dbReference>
<evidence type="ECO:0000259" key="14">
    <source>
        <dbReference type="Pfam" id="PF05922"/>
    </source>
</evidence>
<dbReference type="Pfam" id="PF05922">
    <property type="entry name" value="Inhibitor_I9"/>
    <property type="match status" value="1"/>
</dbReference>
<comment type="similarity">
    <text evidence="2 10">Belongs to the peptidase S8 family.</text>
</comment>
<dbReference type="InterPro" id="IPR000209">
    <property type="entry name" value="Peptidase_S8/S53_dom"/>
</dbReference>
<feature type="active site" description="Charge relay system" evidence="9 10">
    <location>
        <position position="549"/>
    </location>
</feature>
<evidence type="ECO:0000256" key="2">
    <source>
        <dbReference type="ARBA" id="ARBA00011073"/>
    </source>
</evidence>
<dbReference type="SUPFAM" id="SSF54897">
    <property type="entry name" value="Protease propeptides/inhibitors"/>
    <property type="match status" value="1"/>
</dbReference>
<dbReference type="Gene3D" id="3.40.50.200">
    <property type="entry name" value="Peptidase S8/S53 domain"/>
    <property type="match status" value="1"/>
</dbReference>